<comment type="caution">
    <text evidence="3">The sequence shown here is derived from an EMBL/GenBank/DDBJ whole genome shotgun (WGS) entry which is preliminary data.</text>
</comment>
<dbReference type="Pfam" id="PF03704">
    <property type="entry name" value="BTAD"/>
    <property type="match status" value="1"/>
</dbReference>
<dbReference type="Gene3D" id="1.10.10.10">
    <property type="entry name" value="Winged helix-like DNA-binding domain superfamily/Winged helix DNA-binding domain"/>
    <property type="match status" value="1"/>
</dbReference>
<feature type="domain" description="Bacterial transcriptional activator" evidence="2">
    <location>
        <begin position="148"/>
        <end position="287"/>
    </location>
</feature>
<keyword evidence="4" id="KW-1185">Reference proteome</keyword>
<dbReference type="InterPro" id="IPR051677">
    <property type="entry name" value="AfsR-DnrI-RedD_regulator"/>
</dbReference>
<dbReference type="SUPFAM" id="SSF48452">
    <property type="entry name" value="TPR-like"/>
    <property type="match status" value="1"/>
</dbReference>
<dbReference type="InterPro" id="IPR036388">
    <property type="entry name" value="WH-like_DNA-bd_sf"/>
</dbReference>
<evidence type="ECO:0000313" key="3">
    <source>
        <dbReference type="EMBL" id="GGM99134.1"/>
    </source>
</evidence>
<dbReference type="InterPro" id="IPR005158">
    <property type="entry name" value="BTAD"/>
</dbReference>
<protein>
    <recommendedName>
        <fullName evidence="2">Bacterial transcriptional activator domain-containing protein</fullName>
    </recommendedName>
</protein>
<proteinExistence type="predicted"/>
<dbReference type="SMART" id="SM01043">
    <property type="entry name" value="BTAD"/>
    <property type="match status" value="1"/>
</dbReference>
<dbReference type="AlphaFoldDB" id="A0A917XAB1"/>
<dbReference type="Proteomes" id="UP000653411">
    <property type="component" value="Unassembled WGS sequence"/>
</dbReference>
<organism evidence="3 4">
    <name type="scientific">Streptomyces fuscichromogenes</name>
    <dbReference type="NCBI Taxonomy" id="1324013"/>
    <lineage>
        <taxon>Bacteria</taxon>
        <taxon>Bacillati</taxon>
        <taxon>Actinomycetota</taxon>
        <taxon>Actinomycetes</taxon>
        <taxon>Kitasatosporales</taxon>
        <taxon>Streptomycetaceae</taxon>
        <taxon>Streptomyces</taxon>
    </lineage>
</organism>
<dbReference type="GO" id="GO:0000160">
    <property type="term" value="P:phosphorelay signal transduction system"/>
    <property type="evidence" value="ECO:0007669"/>
    <property type="project" value="UniProtKB-KW"/>
</dbReference>
<reference evidence="3" key="2">
    <citation type="submission" date="2020-09" db="EMBL/GenBank/DDBJ databases">
        <authorList>
            <person name="Sun Q."/>
            <person name="Zhou Y."/>
        </authorList>
    </citation>
    <scope>NUCLEOTIDE SEQUENCE</scope>
    <source>
        <strain evidence="3">CGMCC 4.7110</strain>
    </source>
</reference>
<dbReference type="PANTHER" id="PTHR35807">
    <property type="entry name" value="TRANSCRIPTIONAL REGULATOR REDD-RELATED"/>
    <property type="match status" value="1"/>
</dbReference>
<sequence length="290" mass="32187">MTDRVRPFTLVTRATGRAWAPQAARPAAATRGNGERRMAWSELTVEPARVRTAEPVPAIARLCLLGTFRLEGAHGTVAVPANEQRLLAYLGLHKRASRSVVAGTLWPDVSEEHAHGSLRTALWRLRRTRRPMVCADGDHLYLSDAVRVDIDDFARAALRVTGAGHDPEDAPPSPDLLAGGELLPGWDEEWIFFERERLRQLRLHALESLSALLTRRGCYALALEAALRCIAIEPLRESAHCALVAVHLAEHNVAEAIRHYEAFRRLLRAELGLEPSARFTAMFPRRTSGT</sequence>
<name>A0A917XAB1_9ACTN</name>
<dbReference type="Gene3D" id="1.25.40.10">
    <property type="entry name" value="Tetratricopeptide repeat domain"/>
    <property type="match status" value="1"/>
</dbReference>
<accession>A0A917XAB1</accession>
<dbReference type="EMBL" id="BMML01000004">
    <property type="protein sequence ID" value="GGM99134.1"/>
    <property type="molecule type" value="Genomic_DNA"/>
</dbReference>
<evidence type="ECO:0000256" key="1">
    <source>
        <dbReference type="ARBA" id="ARBA00023012"/>
    </source>
</evidence>
<reference evidence="3" key="1">
    <citation type="journal article" date="2014" name="Int. J. Syst. Evol. Microbiol.">
        <title>Complete genome sequence of Corynebacterium casei LMG S-19264T (=DSM 44701T), isolated from a smear-ripened cheese.</title>
        <authorList>
            <consortium name="US DOE Joint Genome Institute (JGI-PGF)"/>
            <person name="Walter F."/>
            <person name="Albersmeier A."/>
            <person name="Kalinowski J."/>
            <person name="Ruckert C."/>
        </authorList>
    </citation>
    <scope>NUCLEOTIDE SEQUENCE</scope>
    <source>
        <strain evidence="3">CGMCC 4.7110</strain>
    </source>
</reference>
<dbReference type="InterPro" id="IPR011990">
    <property type="entry name" value="TPR-like_helical_dom_sf"/>
</dbReference>
<evidence type="ECO:0000313" key="4">
    <source>
        <dbReference type="Proteomes" id="UP000653411"/>
    </source>
</evidence>
<gene>
    <name evidence="3" type="ORF">GCM10011578_020290</name>
</gene>
<evidence type="ECO:0000259" key="2">
    <source>
        <dbReference type="SMART" id="SM01043"/>
    </source>
</evidence>
<keyword evidence="1" id="KW-0902">Two-component regulatory system</keyword>